<name>A0ABQ0PP70_9PROT</name>
<reference evidence="1" key="1">
    <citation type="submission" date="2013-04" db="EMBL/GenBank/DDBJ databases">
        <title>The genome sequencing project of 58 acetic acid bacteria.</title>
        <authorList>
            <person name="Okamoto-Kainuma A."/>
            <person name="Ishikawa M."/>
            <person name="Umino S."/>
            <person name="Koizumi Y."/>
            <person name="Shiwa Y."/>
            <person name="Yoshikawa H."/>
            <person name="Matsutani M."/>
            <person name="Matsushita K."/>
        </authorList>
    </citation>
    <scope>NUCLEOTIDE SEQUENCE</scope>
    <source>
        <strain evidence="1">DSM 14337</strain>
    </source>
</reference>
<dbReference type="EMBL" id="BAPF01000006">
    <property type="protein sequence ID" value="GBQ77202.1"/>
    <property type="molecule type" value="Genomic_DNA"/>
</dbReference>
<protein>
    <submittedName>
        <fullName evidence="1">Uncharacterized protein</fullName>
    </submittedName>
</protein>
<evidence type="ECO:0000313" key="1">
    <source>
        <dbReference type="EMBL" id="GBQ77202.1"/>
    </source>
</evidence>
<dbReference type="RefSeq" id="WP_156476841.1">
    <property type="nucleotide sequence ID" value="NZ_BAPF01000006.1"/>
</dbReference>
<organism evidence="1 2">
    <name type="scientific">Acetobacter malorum DSM 14337</name>
    <dbReference type="NCBI Taxonomy" id="1307910"/>
    <lineage>
        <taxon>Bacteria</taxon>
        <taxon>Pseudomonadati</taxon>
        <taxon>Pseudomonadota</taxon>
        <taxon>Alphaproteobacteria</taxon>
        <taxon>Acetobacterales</taxon>
        <taxon>Acetobacteraceae</taxon>
        <taxon>Acetobacter</taxon>
    </lineage>
</organism>
<dbReference type="Proteomes" id="UP001065047">
    <property type="component" value="Unassembled WGS sequence"/>
</dbReference>
<accession>A0ABQ0PP70</accession>
<sequence>MSHEKHLTERQSMVLSAIGRSLKEGRRAVSAAEIRRSVWSGTAQRLALPTEVLPILDELQGLGLVSGATESDCVRRWKLSGRTS</sequence>
<proteinExistence type="predicted"/>
<keyword evidence="2" id="KW-1185">Reference proteome</keyword>
<evidence type="ECO:0000313" key="2">
    <source>
        <dbReference type="Proteomes" id="UP001065047"/>
    </source>
</evidence>
<comment type="caution">
    <text evidence="1">The sequence shown here is derived from an EMBL/GenBank/DDBJ whole genome shotgun (WGS) entry which is preliminary data.</text>
</comment>
<gene>
    <name evidence="1" type="ORF">AA14337_0748</name>
</gene>
<dbReference type="GeneID" id="47230177"/>